<dbReference type="InterPro" id="IPR050484">
    <property type="entry name" value="Transf_Hexapept/Carb_Anhydrase"/>
</dbReference>
<accession>A0A3B0WS17</accession>
<dbReference type="AlphaFoldDB" id="A0A3B0WS17"/>
<proteinExistence type="predicted"/>
<dbReference type="InterPro" id="IPR047324">
    <property type="entry name" value="LbH_gamma_CA-like"/>
</dbReference>
<dbReference type="PANTHER" id="PTHR13061">
    <property type="entry name" value="DYNACTIN SUBUNIT P25"/>
    <property type="match status" value="1"/>
</dbReference>
<dbReference type="CDD" id="cd04645">
    <property type="entry name" value="LbH_gamma_CA_like"/>
    <property type="match status" value="1"/>
</dbReference>
<organism evidence="1">
    <name type="scientific">hydrothermal vent metagenome</name>
    <dbReference type="NCBI Taxonomy" id="652676"/>
    <lineage>
        <taxon>unclassified sequences</taxon>
        <taxon>metagenomes</taxon>
        <taxon>ecological metagenomes</taxon>
    </lineage>
</organism>
<reference evidence="1" key="1">
    <citation type="submission" date="2018-06" db="EMBL/GenBank/DDBJ databases">
        <authorList>
            <person name="Zhirakovskaya E."/>
        </authorList>
    </citation>
    <scope>NUCLEOTIDE SEQUENCE</scope>
</reference>
<dbReference type="PANTHER" id="PTHR13061:SF56">
    <property type="entry name" value="PROTEIN YRDA"/>
    <property type="match status" value="1"/>
</dbReference>
<dbReference type="EMBL" id="UOFE01000034">
    <property type="protein sequence ID" value="VAW53407.1"/>
    <property type="molecule type" value="Genomic_DNA"/>
</dbReference>
<name>A0A3B0WS17_9ZZZZ</name>
<dbReference type="InterPro" id="IPR011004">
    <property type="entry name" value="Trimer_LpxA-like_sf"/>
</dbReference>
<dbReference type="Gene3D" id="2.160.10.10">
    <property type="entry name" value="Hexapeptide repeat proteins"/>
    <property type="match status" value="1"/>
</dbReference>
<protein>
    <submittedName>
        <fullName evidence="1">Protein YrdA</fullName>
    </submittedName>
</protein>
<sequence length="176" mass="18907">MQNIRSFENHNPDISDTAFVDDSAIITGNVVLGEDSSVWPCCSVRGDIHSITIGKRSNIQDGSILHVTHDSEYAPGGFKLVVGDDVTVGHNVVLHACTVEDLCLIGMGSVVLDGAVVQSGAMVGAGSLVPPKRVLEGGYMWLGSPVKQVRELSEKEKSFLKYSAQQYVKLKNRHAS</sequence>
<evidence type="ECO:0000313" key="1">
    <source>
        <dbReference type="EMBL" id="VAW53407.1"/>
    </source>
</evidence>
<dbReference type="SUPFAM" id="SSF51161">
    <property type="entry name" value="Trimeric LpxA-like enzymes"/>
    <property type="match status" value="1"/>
</dbReference>
<gene>
    <name evidence="1" type="ORF">MNBD_GAMMA05-351</name>
</gene>